<evidence type="ECO:0000313" key="1">
    <source>
        <dbReference type="EnsemblProtists" id="HpaP804164"/>
    </source>
</evidence>
<evidence type="ECO:0000313" key="2">
    <source>
        <dbReference type="Proteomes" id="UP000011713"/>
    </source>
</evidence>
<dbReference type="STRING" id="559515.M4BCZ8"/>
<keyword evidence="2" id="KW-1185">Reference proteome</keyword>
<evidence type="ECO:0008006" key="3">
    <source>
        <dbReference type="Google" id="ProtNLM"/>
    </source>
</evidence>
<reference evidence="1" key="2">
    <citation type="submission" date="2015-06" db="UniProtKB">
        <authorList>
            <consortium name="EnsemblProtists"/>
        </authorList>
    </citation>
    <scope>IDENTIFICATION</scope>
    <source>
        <strain evidence="1">Emoy2</strain>
    </source>
</reference>
<dbReference type="EnsemblProtists" id="HpaT804164">
    <property type="protein sequence ID" value="HpaP804164"/>
    <property type="gene ID" value="HpaG804164"/>
</dbReference>
<dbReference type="AlphaFoldDB" id="M4BCZ8"/>
<dbReference type="EMBL" id="JH598146">
    <property type="status" value="NOT_ANNOTATED_CDS"/>
    <property type="molecule type" value="Genomic_DNA"/>
</dbReference>
<reference evidence="2" key="1">
    <citation type="journal article" date="2010" name="Science">
        <title>Signatures of adaptation to obligate biotrophy in the Hyaloperonospora arabidopsidis genome.</title>
        <authorList>
            <person name="Baxter L."/>
            <person name="Tripathy S."/>
            <person name="Ishaque N."/>
            <person name="Boot N."/>
            <person name="Cabral A."/>
            <person name="Kemen E."/>
            <person name="Thines M."/>
            <person name="Ah-Fong A."/>
            <person name="Anderson R."/>
            <person name="Badejoko W."/>
            <person name="Bittner-Eddy P."/>
            <person name="Boore J.L."/>
            <person name="Chibucos M.C."/>
            <person name="Coates M."/>
            <person name="Dehal P."/>
            <person name="Delehaunty K."/>
            <person name="Dong S."/>
            <person name="Downton P."/>
            <person name="Dumas B."/>
            <person name="Fabro G."/>
            <person name="Fronick C."/>
            <person name="Fuerstenberg S.I."/>
            <person name="Fulton L."/>
            <person name="Gaulin E."/>
            <person name="Govers F."/>
            <person name="Hughes L."/>
            <person name="Humphray S."/>
            <person name="Jiang R.H."/>
            <person name="Judelson H."/>
            <person name="Kamoun S."/>
            <person name="Kyung K."/>
            <person name="Meijer H."/>
            <person name="Minx P."/>
            <person name="Morris P."/>
            <person name="Nelson J."/>
            <person name="Phuntumart V."/>
            <person name="Qutob D."/>
            <person name="Rehmany A."/>
            <person name="Rougon-Cardoso A."/>
            <person name="Ryden P."/>
            <person name="Torto-Alalibo T."/>
            <person name="Studholme D."/>
            <person name="Wang Y."/>
            <person name="Win J."/>
            <person name="Wood J."/>
            <person name="Clifton S.W."/>
            <person name="Rogers J."/>
            <person name="Van den Ackerveken G."/>
            <person name="Jones J.D."/>
            <person name="McDowell J.M."/>
            <person name="Beynon J."/>
            <person name="Tyler B.M."/>
        </authorList>
    </citation>
    <scope>NUCLEOTIDE SEQUENCE [LARGE SCALE GENOMIC DNA]</scope>
    <source>
        <strain evidence="2">Emoy2</strain>
    </source>
</reference>
<dbReference type="VEuPathDB" id="FungiDB:HpaG804164"/>
<dbReference type="Proteomes" id="UP000011713">
    <property type="component" value="Unassembled WGS sequence"/>
</dbReference>
<dbReference type="InParanoid" id="M4BCZ8"/>
<dbReference type="eggNOG" id="KOG0017">
    <property type="taxonomic scope" value="Eukaryota"/>
</dbReference>
<organism evidence="1 2">
    <name type="scientific">Hyaloperonospora arabidopsidis (strain Emoy2)</name>
    <name type="common">Downy mildew agent</name>
    <name type="synonym">Peronospora arabidopsidis</name>
    <dbReference type="NCBI Taxonomy" id="559515"/>
    <lineage>
        <taxon>Eukaryota</taxon>
        <taxon>Sar</taxon>
        <taxon>Stramenopiles</taxon>
        <taxon>Oomycota</taxon>
        <taxon>Peronosporomycetes</taxon>
        <taxon>Peronosporales</taxon>
        <taxon>Peronosporaceae</taxon>
        <taxon>Hyaloperonospora</taxon>
    </lineage>
</organism>
<name>M4BCZ8_HYAAE</name>
<proteinExistence type="predicted"/>
<accession>M4BCZ8</accession>
<sequence length="178" mass="20604">MLEQGQKSLCTKADGIDDLQKWHERLRHVGPSCCKLMVDPAVMKDMMLRNLSFRDCKVCHLAKQKRKYAQKCIFKNIRGPDDLIYADLLFPPRNNGTRFSAVLIILYHVKTIEAAETNPLMQRYTQRAECQVDRKAKTFLLTMDLSLQTKKFGGGICNGAPEKHTGQPVWRYYHRQQC</sequence>
<protein>
    <recommendedName>
        <fullName evidence="3">GAG-pre-integrase domain-containing protein</fullName>
    </recommendedName>
</protein>
<dbReference type="HOGENOM" id="CLU_1513365_0_0_1"/>